<dbReference type="STRING" id="429727.VE26_10600"/>
<dbReference type="PATRIC" id="fig|429727.3.peg.2181"/>
<dbReference type="GO" id="GO:0006302">
    <property type="term" value="P:double-strand break repair"/>
    <property type="evidence" value="ECO:0007669"/>
    <property type="project" value="TreeGrafter"/>
</dbReference>
<evidence type="ECO:0000259" key="1">
    <source>
        <dbReference type="Pfam" id="PF13304"/>
    </source>
</evidence>
<dbReference type="InterPro" id="IPR014555">
    <property type="entry name" value="RecF-like"/>
</dbReference>
<dbReference type="GO" id="GO:0016887">
    <property type="term" value="F:ATP hydrolysis activity"/>
    <property type="evidence" value="ECO:0007669"/>
    <property type="project" value="InterPro"/>
</dbReference>
<dbReference type="Proteomes" id="UP000033649">
    <property type="component" value="Unassembled WGS sequence"/>
</dbReference>
<sequence>MPLTDVDITGFRSIRAIRFPLRQVTVLVGGNGVGKTNLYRSLELIQASARGTLADEIAREGGLASIFWAGGRNLTADGSFDPQFRTDGYRKGEAHRLALEVGLDASDTGIAQRYRIEIGFAAKASAAFPNEAQIRREAITLAERRPIILMERREAQVWARNEEGQRENAAIDLLASETALSRPGPYAEVAALRDTILAWRFYHGFRTDADSALRRPSRAVTAPTLSASGDNLGAVLATLRFIREDTIDLDAIIADAFGGARLDVTLGEAVNFGLCYPEMPKRTFLAHELSDGTLQFLALAGALLAYRLPPFIALNEPETSLHPSLLPLLARMIVNAAGRSQIWVVTHSAALATAIAELSGITPRRVIRSDDGTWLEGLSQIGLFPEDH</sequence>
<gene>
    <name evidence="2" type="ORF">VE26_10600</name>
</gene>
<dbReference type="Pfam" id="PF13304">
    <property type="entry name" value="AAA_21"/>
    <property type="match status" value="1"/>
</dbReference>
<dbReference type="PANTHER" id="PTHR32182">
    <property type="entry name" value="DNA REPLICATION AND REPAIR PROTEIN RECF"/>
    <property type="match status" value="1"/>
</dbReference>
<protein>
    <recommendedName>
        <fullName evidence="1">ATPase AAA-type core domain-containing protein</fullName>
    </recommendedName>
</protein>
<keyword evidence="3" id="KW-1185">Reference proteome</keyword>
<evidence type="ECO:0000313" key="3">
    <source>
        <dbReference type="Proteomes" id="UP000033649"/>
    </source>
</evidence>
<dbReference type="GO" id="GO:0005524">
    <property type="term" value="F:ATP binding"/>
    <property type="evidence" value="ECO:0007669"/>
    <property type="project" value="InterPro"/>
</dbReference>
<name>A0A0F5FEH0_9HYPH</name>
<reference evidence="2 3" key="1">
    <citation type="submission" date="2015-03" db="EMBL/GenBank/DDBJ databases">
        <authorList>
            <person name="Hassan Y."/>
            <person name="Lepp D."/>
            <person name="Li X.-Z."/>
            <person name="Zhou T."/>
        </authorList>
    </citation>
    <scope>NUCLEOTIDE SEQUENCE [LARGE SCALE GENOMIC DNA]</scope>
    <source>
        <strain evidence="2 3">IPL18</strain>
    </source>
</reference>
<feature type="domain" description="ATPase AAA-type core" evidence="1">
    <location>
        <begin position="24"/>
        <end position="351"/>
    </location>
</feature>
<dbReference type="EMBL" id="JZEY01000061">
    <property type="protein sequence ID" value="KKB07251.1"/>
    <property type="molecule type" value="Genomic_DNA"/>
</dbReference>
<evidence type="ECO:0000313" key="2">
    <source>
        <dbReference type="EMBL" id="KKB07251.1"/>
    </source>
</evidence>
<dbReference type="InterPro" id="IPR027417">
    <property type="entry name" value="P-loop_NTPase"/>
</dbReference>
<dbReference type="RefSeq" id="WP_046105279.1">
    <property type="nucleotide sequence ID" value="NZ_JZEY01000061.1"/>
</dbReference>
<proteinExistence type="predicted"/>
<comment type="caution">
    <text evidence="2">The sequence shown here is derived from an EMBL/GenBank/DDBJ whole genome shotgun (WGS) entry which is preliminary data.</text>
</comment>
<organism evidence="2 3">
    <name type="scientific">Devosia chinhatensis</name>
    <dbReference type="NCBI Taxonomy" id="429727"/>
    <lineage>
        <taxon>Bacteria</taxon>
        <taxon>Pseudomonadati</taxon>
        <taxon>Pseudomonadota</taxon>
        <taxon>Alphaproteobacteria</taxon>
        <taxon>Hyphomicrobiales</taxon>
        <taxon>Devosiaceae</taxon>
        <taxon>Devosia</taxon>
    </lineage>
</organism>
<dbReference type="InterPro" id="IPR003959">
    <property type="entry name" value="ATPase_AAA_core"/>
</dbReference>
<dbReference type="AlphaFoldDB" id="A0A0F5FEH0"/>
<dbReference type="Gene3D" id="3.40.50.300">
    <property type="entry name" value="P-loop containing nucleotide triphosphate hydrolases"/>
    <property type="match status" value="2"/>
</dbReference>
<dbReference type="PANTHER" id="PTHR32182:SF25">
    <property type="entry name" value="SLR1056 PROTEIN"/>
    <property type="match status" value="1"/>
</dbReference>
<dbReference type="OrthoDB" id="7596665at2"/>
<dbReference type="PIRSF" id="PIRSF029347">
    <property type="entry name" value="RecF"/>
    <property type="match status" value="1"/>
</dbReference>
<dbReference type="SUPFAM" id="SSF52540">
    <property type="entry name" value="P-loop containing nucleoside triphosphate hydrolases"/>
    <property type="match status" value="1"/>
</dbReference>
<dbReference type="GO" id="GO:0000731">
    <property type="term" value="P:DNA synthesis involved in DNA repair"/>
    <property type="evidence" value="ECO:0007669"/>
    <property type="project" value="TreeGrafter"/>
</dbReference>
<accession>A0A0F5FEH0</accession>